<accession>A0A0S7C4H1</accession>
<feature type="transmembrane region" description="Helical" evidence="7">
    <location>
        <begin position="85"/>
        <end position="109"/>
    </location>
</feature>
<keyword evidence="4 7" id="KW-0812">Transmembrane</keyword>
<dbReference type="Proteomes" id="UP000053091">
    <property type="component" value="Unassembled WGS sequence"/>
</dbReference>
<evidence type="ECO:0000259" key="8">
    <source>
        <dbReference type="PROSITE" id="PS50928"/>
    </source>
</evidence>
<dbReference type="PROSITE" id="PS50928">
    <property type="entry name" value="ABC_TM1"/>
    <property type="match status" value="1"/>
</dbReference>
<keyword evidence="2 7" id="KW-0813">Transport</keyword>
<dbReference type="OrthoDB" id="9782004at2"/>
<dbReference type="STRING" id="1678841.TBC1_12871"/>
<protein>
    <submittedName>
        <fullName evidence="9">ABC-type sulfate transport system, permease component</fullName>
    </submittedName>
</protein>
<dbReference type="GO" id="GO:0055085">
    <property type="term" value="P:transmembrane transport"/>
    <property type="evidence" value="ECO:0007669"/>
    <property type="project" value="InterPro"/>
</dbReference>
<organism evidence="9">
    <name type="scientific">Lentimicrobium saccharophilum</name>
    <dbReference type="NCBI Taxonomy" id="1678841"/>
    <lineage>
        <taxon>Bacteria</taxon>
        <taxon>Pseudomonadati</taxon>
        <taxon>Bacteroidota</taxon>
        <taxon>Bacteroidia</taxon>
        <taxon>Bacteroidales</taxon>
        <taxon>Lentimicrobiaceae</taxon>
        <taxon>Lentimicrobium</taxon>
    </lineage>
</organism>
<dbReference type="Gene3D" id="1.10.3720.10">
    <property type="entry name" value="MetI-like"/>
    <property type="match status" value="1"/>
</dbReference>
<keyword evidence="5 7" id="KW-1133">Transmembrane helix</keyword>
<evidence type="ECO:0000256" key="6">
    <source>
        <dbReference type="ARBA" id="ARBA00023136"/>
    </source>
</evidence>
<keyword evidence="6 7" id="KW-0472">Membrane</keyword>
<sequence length="261" mass="28351">MNHRIFYLMLSLSGAVILLFIIAPLAGIFIKSEGSELLAATRDSEVTGSIWLTIGTSMAATVIFAILSLPFAWLLARRKFRLKKLVLGIIDLPVVIPHTAAGIALLGVISRDSLVGRLAEKAGIDFVGHPSGIILAMAFVSLPFFLNAAREGFTGVPERLEKAALNLGASPLRVFLTISIPLAMRQIISGSVMMFARGMSEFGAVIIIAYHPMTAPVLIFERFSSFGLQYARPVSVIFIIISVILFLLMRLLARDPENARN</sequence>
<dbReference type="AlphaFoldDB" id="A0A0S7C4H1"/>
<evidence type="ECO:0000313" key="10">
    <source>
        <dbReference type="Proteomes" id="UP000053091"/>
    </source>
</evidence>
<reference evidence="9" key="1">
    <citation type="journal article" date="2015" name="Genome Announc.">
        <title>Draft Genome Sequence of Bacteroidales Strain TBC1, a Novel Isolate from a Methanogenic Wastewater Treatment System.</title>
        <authorList>
            <person name="Tourlousse D.M."/>
            <person name="Matsuura N."/>
            <person name="Sun L."/>
            <person name="Toyonaga M."/>
            <person name="Kuroda K."/>
            <person name="Ohashi A."/>
            <person name="Cruz R."/>
            <person name="Yamaguchi T."/>
            <person name="Sekiguchi Y."/>
        </authorList>
    </citation>
    <scope>NUCLEOTIDE SEQUENCE [LARGE SCALE GENOMIC DNA]</scope>
    <source>
        <strain evidence="9">TBC1</strain>
    </source>
</reference>
<feature type="transmembrane region" description="Helical" evidence="7">
    <location>
        <begin position="50"/>
        <end position="73"/>
    </location>
</feature>
<feature type="transmembrane region" description="Helical" evidence="7">
    <location>
        <begin position="233"/>
        <end position="253"/>
    </location>
</feature>
<comment type="similarity">
    <text evidence="7">Belongs to the binding-protein-dependent transport system permease family.</text>
</comment>
<proteinExistence type="inferred from homology"/>
<evidence type="ECO:0000256" key="1">
    <source>
        <dbReference type="ARBA" id="ARBA00004651"/>
    </source>
</evidence>
<evidence type="ECO:0000313" key="9">
    <source>
        <dbReference type="EMBL" id="GAP45054.1"/>
    </source>
</evidence>
<feature type="transmembrane region" description="Helical" evidence="7">
    <location>
        <begin position="194"/>
        <end position="213"/>
    </location>
</feature>
<dbReference type="Pfam" id="PF00528">
    <property type="entry name" value="BPD_transp_1"/>
    <property type="match status" value="1"/>
</dbReference>
<comment type="subcellular location">
    <subcellularLocation>
        <location evidence="1 7">Cell membrane</location>
        <topology evidence="1 7">Multi-pass membrane protein</topology>
    </subcellularLocation>
</comment>
<evidence type="ECO:0000256" key="5">
    <source>
        <dbReference type="ARBA" id="ARBA00022989"/>
    </source>
</evidence>
<name>A0A0S7C4H1_9BACT</name>
<dbReference type="RefSeq" id="WP_062045120.1">
    <property type="nucleotide sequence ID" value="NZ_DF968183.1"/>
</dbReference>
<keyword evidence="3" id="KW-1003">Cell membrane</keyword>
<evidence type="ECO:0000256" key="3">
    <source>
        <dbReference type="ARBA" id="ARBA00022475"/>
    </source>
</evidence>
<dbReference type="InterPro" id="IPR035906">
    <property type="entry name" value="MetI-like_sf"/>
</dbReference>
<dbReference type="SUPFAM" id="SSF161098">
    <property type="entry name" value="MetI-like"/>
    <property type="match status" value="1"/>
</dbReference>
<dbReference type="GO" id="GO:0005886">
    <property type="term" value="C:plasma membrane"/>
    <property type="evidence" value="ECO:0007669"/>
    <property type="project" value="UniProtKB-SubCell"/>
</dbReference>
<dbReference type="InterPro" id="IPR000515">
    <property type="entry name" value="MetI-like"/>
</dbReference>
<dbReference type="EMBL" id="DF968183">
    <property type="protein sequence ID" value="GAP45054.1"/>
    <property type="molecule type" value="Genomic_DNA"/>
</dbReference>
<feature type="transmembrane region" description="Helical" evidence="7">
    <location>
        <begin position="7"/>
        <end position="30"/>
    </location>
</feature>
<feature type="domain" description="ABC transmembrane type-1" evidence="8">
    <location>
        <begin position="50"/>
        <end position="249"/>
    </location>
</feature>
<dbReference type="CDD" id="cd06261">
    <property type="entry name" value="TM_PBP2"/>
    <property type="match status" value="1"/>
</dbReference>
<evidence type="ECO:0000256" key="4">
    <source>
        <dbReference type="ARBA" id="ARBA00022692"/>
    </source>
</evidence>
<evidence type="ECO:0000256" key="2">
    <source>
        <dbReference type="ARBA" id="ARBA00022448"/>
    </source>
</evidence>
<dbReference type="PANTHER" id="PTHR30183:SF3">
    <property type="entry name" value="MOLYBDENUM TRANSPORT SYSTEM PERMEASE PROTEIN MODB"/>
    <property type="match status" value="1"/>
</dbReference>
<keyword evidence="10" id="KW-1185">Reference proteome</keyword>
<evidence type="ECO:0000256" key="7">
    <source>
        <dbReference type="RuleBase" id="RU363032"/>
    </source>
</evidence>
<gene>
    <name evidence="9" type="ORF">TBC1_12871</name>
</gene>
<dbReference type="PANTHER" id="PTHR30183">
    <property type="entry name" value="MOLYBDENUM TRANSPORT SYSTEM PERMEASE PROTEIN MODB"/>
    <property type="match status" value="1"/>
</dbReference>
<feature type="transmembrane region" description="Helical" evidence="7">
    <location>
        <begin position="129"/>
        <end position="149"/>
    </location>
</feature>